<dbReference type="PANTHER" id="PTHR23253:SF78">
    <property type="entry name" value="EUKARYOTIC TRANSLATION INITIATION FACTOR 4G1, ISOFORM B-RELATED"/>
    <property type="match status" value="1"/>
</dbReference>
<accession>A0AAD5A3H7</accession>
<protein>
    <submittedName>
        <fullName evidence="3">Eukaryotic translation initiation factor 4 gamma 3 isoform X1</fullName>
    </submittedName>
</protein>
<dbReference type="PANTHER" id="PTHR23253">
    <property type="entry name" value="EUKARYOTIC TRANSLATION INITIATION FACTOR 4 GAMMA"/>
    <property type="match status" value="1"/>
</dbReference>
<keyword evidence="3" id="KW-0396">Initiation factor</keyword>
<dbReference type="InterPro" id="IPR016024">
    <property type="entry name" value="ARM-type_fold"/>
</dbReference>
<dbReference type="AlphaFoldDB" id="A0AAD5A3H7"/>
<feature type="coiled-coil region" evidence="1">
    <location>
        <begin position="107"/>
        <end position="134"/>
    </location>
</feature>
<organism evidence="3 4">
    <name type="scientific">Silurus asotus</name>
    <name type="common">Amur catfish</name>
    <name type="synonym">Parasilurus asotus</name>
    <dbReference type="NCBI Taxonomy" id="30991"/>
    <lineage>
        <taxon>Eukaryota</taxon>
        <taxon>Metazoa</taxon>
        <taxon>Chordata</taxon>
        <taxon>Craniata</taxon>
        <taxon>Vertebrata</taxon>
        <taxon>Euteleostomi</taxon>
        <taxon>Actinopterygii</taxon>
        <taxon>Neopterygii</taxon>
        <taxon>Teleostei</taxon>
        <taxon>Ostariophysi</taxon>
        <taxon>Siluriformes</taxon>
        <taxon>Siluridae</taxon>
        <taxon>Silurus</taxon>
    </lineage>
</organism>
<feature type="non-terminal residue" evidence="3">
    <location>
        <position position="157"/>
    </location>
</feature>
<dbReference type="EMBL" id="MU581571">
    <property type="protein sequence ID" value="KAI5608640.1"/>
    <property type="molecule type" value="Genomic_DNA"/>
</dbReference>
<dbReference type="Proteomes" id="UP001205998">
    <property type="component" value="Unassembled WGS sequence"/>
</dbReference>
<keyword evidence="3" id="KW-0648">Protein biosynthesis</keyword>
<keyword evidence="4" id="KW-1185">Reference proteome</keyword>
<keyword evidence="1" id="KW-0175">Coiled coil</keyword>
<dbReference type="InterPro" id="IPR003890">
    <property type="entry name" value="MIF4G-like_typ-3"/>
</dbReference>
<gene>
    <name evidence="3" type="ORF">C0J50_12229</name>
</gene>
<evidence type="ECO:0000313" key="3">
    <source>
        <dbReference type="EMBL" id="KAI5608640.1"/>
    </source>
</evidence>
<comment type="caution">
    <text evidence="3">The sequence shown here is derived from an EMBL/GenBank/DDBJ whole genome shotgun (WGS) entry which is preliminary data.</text>
</comment>
<dbReference type="Pfam" id="PF02854">
    <property type="entry name" value="MIF4G"/>
    <property type="match status" value="1"/>
</dbReference>
<feature type="domain" description="MIF4G" evidence="2">
    <location>
        <begin position="50"/>
        <end position="157"/>
    </location>
</feature>
<evidence type="ECO:0000256" key="1">
    <source>
        <dbReference type="SAM" id="Coils"/>
    </source>
</evidence>
<evidence type="ECO:0000259" key="2">
    <source>
        <dbReference type="Pfam" id="PF02854"/>
    </source>
</evidence>
<sequence>MHKPEMENKRIQYSRDFLLSIQFMADCMQKPEGLPSIPDVVLHKELFPTVRGFLNKLTQEMFNQLIKQVKELHIDTEERLKGVVELIFEKAIDEPNFSVGYRNMCKSLAAASNREGLQDELEEAKNKAHRKTKGSVRFIEELFKLRMLTESIIHNCV</sequence>
<dbReference type="GO" id="GO:0016281">
    <property type="term" value="C:eukaryotic translation initiation factor 4F complex"/>
    <property type="evidence" value="ECO:0007669"/>
    <property type="project" value="TreeGrafter"/>
</dbReference>
<proteinExistence type="predicted"/>
<name>A0AAD5A3H7_SILAS</name>
<evidence type="ECO:0000313" key="4">
    <source>
        <dbReference type="Proteomes" id="UP001205998"/>
    </source>
</evidence>
<dbReference type="GO" id="GO:0003743">
    <property type="term" value="F:translation initiation factor activity"/>
    <property type="evidence" value="ECO:0007669"/>
    <property type="project" value="UniProtKB-KW"/>
</dbReference>
<dbReference type="SUPFAM" id="SSF48371">
    <property type="entry name" value="ARM repeat"/>
    <property type="match status" value="1"/>
</dbReference>
<dbReference type="Gene3D" id="1.25.40.180">
    <property type="match status" value="2"/>
</dbReference>
<reference evidence="3" key="1">
    <citation type="submission" date="2018-07" db="EMBL/GenBank/DDBJ databases">
        <title>Comparative genomics of catfishes provides insights into carnivory and benthic adaptation.</title>
        <authorList>
            <person name="Zhang Y."/>
            <person name="Wang D."/>
            <person name="Peng Z."/>
            <person name="Zheng S."/>
            <person name="Shao F."/>
            <person name="Tao W."/>
        </authorList>
    </citation>
    <scope>NUCLEOTIDE SEQUENCE</scope>
    <source>
        <strain evidence="3">Chongqing</strain>
    </source>
</reference>
<dbReference type="GO" id="GO:0003729">
    <property type="term" value="F:mRNA binding"/>
    <property type="evidence" value="ECO:0007669"/>
    <property type="project" value="TreeGrafter"/>
</dbReference>